<dbReference type="Gene3D" id="1.20.1250.20">
    <property type="entry name" value="MFS general substrate transporter like domains"/>
    <property type="match status" value="1"/>
</dbReference>
<reference evidence="6 7" key="1">
    <citation type="submission" date="2019-05" db="EMBL/GenBank/DDBJ databases">
        <title>Draft genome sequence of Pelagicola sp. DSW4-44.</title>
        <authorList>
            <person name="Oh J."/>
        </authorList>
    </citation>
    <scope>NUCLEOTIDE SEQUENCE [LARGE SCALE GENOMIC DNA]</scope>
    <source>
        <strain evidence="6 7">DSW4-44</strain>
    </source>
</reference>
<dbReference type="PROSITE" id="PS50850">
    <property type="entry name" value="MFS"/>
    <property type="match status" value="1"/>
</dbReference>
<feature type="transmembrane region" description="Helical" evidence="4">
    <location>
        <begin position="214"/>
        <end position="240"/>
    </location>
</feature>
<sequence>MTSTDNTRWGLILVIWAAGLGAAAQYGKISVIFDRMAELYPLAGDAISFTVSLVGLLGILLGVVAGMFVAAFGYRRTLVWALWIGAAMSALQALHLPFSAFLVTRVVEGLSHLGLVVAGPTLIAQVSSDKSRGLAMTLWSTFFGVAFTLLAWFGLPLVNKFGVLSLFAAHAAIMAVLAVLLGVALRNVPVPARQPIPNIAALPALHWRIYRSPWLVAPAAGWLFYTACFVAILTVIPPFIEPNLRGFVVGMMPLASIAVSMTVGVYLMRFISAVRLVQLGFVLCILMALWLLAYPGLPMACIALAGAMGLVQGGSFALVPQLNETAADRAQSSGAMAQAGNLGNTVGTPIMVTALTVAGYSGLLGVVVLLFLAGLLAHIILAMRRRN</sequence>
<evidence type="ECO:0000256" key="1">
    <source>
        <dbReference type="ARBA" id="ARBA00022692"/>
    </source>
</evidence>
<feature type="transmembrane region" description="Helical" evidence="4">
    <location>
        <begin position="357"/>
        <end position="381"/>
    </location>
</feature>
<dbReference type="CDD" id="cd06174">
    <property type="entry name" value="MFS"/>
    <property type="match status" value="1"/>
</dbReference>
<protein>
    <submittedName>
        <fullName evidence="6">MFS transporter</fullName>
    </submittedName>
</protein>
<evidence type="ECO:0000256" key="2">
    <source>
        <dbReference type="ARBA" id="ARBA00022989"/>
    </source>
</evidence>
<gene>
    <name evidence="6" type="ORF">FEE96_21120</name>
</gene>
<dbReference type="Proteomes" id="UP000305041">
    <property type="component" value="Unassembled WGS sequence"/>
</dbReference>
<keyword evidence="1 4" id="KW-0812">Transmembrane</keyword>
<dbReference type="InterPro" id="IPR020846">
    <property type="entry name" value="MFS_dom"/>
</dbReference>
<proteinExistence type="predicted"/>
<accession>A0ABY2UP87</accession>
<keyword evidence="3 4" id="KW-0472">Membrane</keyword>
<feature type="transmembrane region" description="Helical" evidence="4">
    <location>
        <begin position="134"/>
        <end position="155"/>
    </location>
</feature>
<dbReference type="EMBL" id="VAUA01000013">
    <property type="protein sequence ID" value="TLP56471.1"/>
    <property type="molecule type" value="Genomic_DNA"/>
</dbReference>
<dbReference type="Pfam" id="PF07690">
    <property type="entry name" value="MFS_1"/>
    <property type="match status" value="1"/>
</dbReference>
<dbReference type="InterPro" id="IPR036259">
    <property type="entry name" value="MFS_trans_sf"/>
</dbReference>
<evidence type="ECO:0000256" key="4">
    <source>
        <dbReference type="SAM" id="Phobius"/>
    </source>
</evidence>
<feature type="transmembrane region" description="Helical" evidence="4">
    <location>
        <begin position="161"/>
        <end position="185"/>
    </location>
</feature>
<comment type="caution">
    <text evidence="6">The sequence shown here is derived from an EMBL/GenBank/DDBJ whole genome shotgun (WGS) entry which is preliminary data.</text>
</comment>
<feature type="transmembrane region" description="Helical" evidence="4">
    <location>
        <begin position="246"/>
        <end position="267"/>
    </location>
</feature>
<feature type="transmembrane region" description="Helical" evidence="4">
    <location>
        <begin position="47"/>
        <end position="72"/>
    </location>
</feature>
<feature type="transmembrane region" description="Helical" evidence="4">
    <location>
        <begin position="279"/>
        <end position="305"/>
    </location>
</feature>
<dbReference type="RefSeq" id="WP_138165112.1">
    <property type="nucleotide sequence ID" value="NZ_VAUA01000013.1"/>
</dbReference>
<name>A0ABY2UP87_9RHOB</name>
<keyword evidence="7" id="KW-1185">Reference proteome</keyword>
<dbReference type="InterPro" id="IPR011701">
    <property type="entry name" value="MFS"/>
</dbReference>
<keyword evidence="2 4" id="KW-1133">Transmembrane helix</keyword>
<feature type="transmembrane region" description="Helical" evidence="4">
    <location>
        <begin position="109"/>
        <end position="127"/>
    </location>
</feature>
<evidence type="ECO:0000259" key="5">
    <source>
        <dbReference type="PROSITE" id="PS50850"/>
    </source>
</evidence>
<feature type="transmembrane region" description="Helical" evidence="4">
    <location>
        <begin position="79"/>
        <end position="103"/>
    </location>
</feature>
<evidence type="ECO:0000256" key="3">
    <source>
        <dbReference type="ARBA" id="ARBA00023136"/>
    </source>
</evidence>
<evidence type="ECO:0000313" key="7">
    <source>
        <dbReference type="Proteomes" id="UP000305041"/>
    </source>
</evidence>
<organism evidence="6 7">
    <name type="scientific">Parasedimentitalea maritima</name>
    <dbReference type="NCBI Taxonomy" id="2578117"/>
    <lineage>
        <taxon>Bacteria</taxon>
        <taxon>Pseudomonadati</taxon>
        <taxon>Pseudomonadota</taxon>
        <taxon>Alphaproteobacteria</taxon>
        <taxon>Rhodobacterales</taxon>
        <taxon>Paracoccaceae</taxon>
        <taxon>Parasedimentitalea</taxon>
    </lineage>
</organism>
<dbReference type="SUPFAM" id="SSF103473">
    <property type="entry name" value="MFS general substrate transporter"/>
    <property type="match status" value="1"/>
</dbReference>
<feature type="domain" description="Major facilitator superfamily (MFS) profile" evidence="5">
    <location>
        <begin position="11"/>
        <end position="386"/>
    </location>
</feature>
<evidence type="ECO:0000313" key="6">
    <source>
        <dbReference type="EMBL" id="TLP56471.1"/>
    </source>
</evidence>